<reference evidence="4 5" key="1">
    <citation type="submission" date="2018-10" db="EMBL/GenBank/DDBJ databases">
        <title>Fifty Aureobasidium pullulans genomes reveal a recombining polyextremotolerant generalist.</title>
        <authorList>
            <person name="Gostincar C."/>
            <person name="Turk M."/>
            <person name="Zajc J."/>
            <person name="Gunde-Cimerman N."/>
        </authorList>
    </citation>
    <scope>NUCLEOTIDE SEQUENCE [LARGE SCALE GENOMIC DNA]</scope>
    <source>
        <strain evidence="2 4">EXF-11318</strain>
        <strain evidence="3 5">EXF-3519</strain>
    </source>
</reference>
<dbReference type="PANTHER" id="PTHR32161:SF8">
    <property type="entry name" value="DPP6 N-TERMINAL DOMAIN-LIKE PROTEIN"/>
    <property type="match status" value="1"/>
</dbReference>
<dbReference type="SUPFAM" id="SSF82171">
    <property type="entry name" value="DPP6 N-terminal domain-like"/>
    <property type="match status" value="1"/>
</dbReference>
<evidence type="ECO:0000313" key="5">
    <source>
        <dbReference type="Proteomes" id="UP000309734"/>
    </source>
</evidence>
<dbReference type="Pfam" id="PF07676">
    <property type="entry name" value="PD40"/>
    <property type="match status" value="6"/>
</dbReference>
<dbReference type="InterPro" id="IPR011659">
    <property type="entry name" value="WD40"/>
</dbReference>
<dbReference type="OrthoDB" id="43744at2759"/>
<dbReference type="Proteomes" id="UP000308014">
    <property type="component" value="Unassembled WGS sequence"/>
</dbReference>
<keyword evidence="1" id="KW-0732">Signal</keyword>
<protein>
    <submittedName>
        <fullName evidence="2">Tricorn protease N-terminal domain-containing protein</fullName>
    </submittedName>
</protein>
<evidence type="ECO:0000256" key="1">
    <source>
        <dbReference type="SAM" id="SignalP"/>
    </source>
</evidence>
<evidence type="ECO:0000313" key="3">
    <source>
        <dbReference type="EMBL" id="THZ75937.1"/>
    </source>
</evidence>
<feature type="chain" id="PRO_5044090479" evidence="1">
    <location>
        <begin position="19"/>
        <end position="727"/>
    </location>
</feature>
<evidence type="ECO:0000313" key="4">
    <source>
        <dbReference type="Proteomes" id="UP000308014"/>
    </source>
</evidence>
<dbReference type="GO" id="GO:0006508">
    <property type="term" value="P:proteolysis"/>
    <property type="evidence" value="ECO:0007669"/>
    <property type="project" value="UniProtKB-KW"/>
</dbReference>
<sequence>MRFFPIAAFGLSVGASLAACPYADKAAARPDCPYASTGKNKFAQYGNGTNRTSPSADKKGVFYFNRIAPSGSQLWISNADGSNATKLMSNQTAPFDYHASWSSDGQRIIFTSERRADGQSDLYLVNTDGTELTELVSSDSFEDIGGLSPDGNKLAYVSTAINYTTNIFVKDLHTGISINVTGSDESVGSFVGPHSFFRPSWSPDGHWITFSSDAGTQWTGHSDGTGWEHTQSLAVFVVRPDGSGFRKVIGEESRCLGTPRWSPDASRIVYYNISTEDTYGAHGTVAGQELAVFSQIFSVDVATGSDVVQHTFDNTLKVSPAYLGNSSNIGYLVKAGTEAGIHYTSPDTTHHYINSTMRNPAWSPDGSKVVYEVYEWGQRPAEKELFSWDEEWDYRFMDVFPSFNIETGRLATTEKQLGNGSSSIVLTGADYANLTTAFDTWDINASEEYAELYASGLAGAFQPTWTADGSKLAAGFGVWFFDRILYPGTLYSFDADGTATQNLTDGTNNAGFPSFSPDGTKLVYRLWNATYGPLGLHVLDMETGDTTQLTAGWDNTPGWSPDGELIVFTRQTNWTYGSSWQEDRFDICTIRPDGTDLKILTESEANDAHAVWSFDGRIMYSTGMYGFRDESVMYDNTFQPYGQIVVMDKDGQNKKMLTDSMWEDSMPFSNNAYLMRQRFGRLWESSTGTTISAMWRMTRGRWNGMAITQTPGSIVTRSYLSRWANMC</sequence>
<dbReference type="PROSITE" id="PS51257">
    <property type="entry name" value="PROKAR_LIPOPROTEIN"/>
    <property type="match status" value="1"/>
</dbReference>
<dbReference type="Proteomes" id="UP000309734">
    <property type="component" value="Unassembled WGS sequence"/>
</dbReference>
<comment type="caution">
    <text evidence="2">The sequence shown here is derived from an EMBL/GenBank/DDBJ whole genome shotgun (WGS) entry which is preliminary data.</text>
</comment>
<dbReference type="AlphaFoldDB" id="A0A4S9TZP1"/>
<accession>A0A4S9TZP1</accession>
<evidence type="ECO:0000313" key="2">
    <source>
        <dbReference type="EMBL" id="THW10462.1"/>
    </source>
</evidence>
<organism evidence="2 4">
    <name type="scientific">Aureobasidium pullulans</name>
    <name type="common">Black yeast</name>
    <name type="synonym">Pullularia pullulans</name>
    <dbReference type="NCBI Taxonomy" id="5580"/>
    <lineage>
        <taxon>Eukaryota</taxon>
        <taxon>Fungi</taxon>
        <taxon>Dikarya</taxon>
        <taxon>Ascomycota</taxon>
        <taxon>Pezizomycotina</taxon>
        <taxon>Dothideomycetes</taxon>
        <taxon>Dothideomycetidae</taxon>
        <taxon>Dothideales</taxon>
        <taxon>Saccotheciaceae</taxon>
        <taxon>Aureobasidium</taxon>
    </lineage>
</organism>
<name>A0A4S9TZP1_AURPU</name>
<dbReference type="Gene3D" id="2.120.10.30">
    <property type="entry name" value="TolB, C-terminal domain"/>
    <property type="match status" value="2"/>
</dbReference>
<dbReference type="EMBL" id="QZBS01000048">
    <property type="protein sequence ID" value="THZ75937.1"/>
    <property type="molecule type" value="Genomic_DNA"/>
</dbReference>
<keyword evidence="2" id="KW-0378">Hydrolase</keyword>
<dbReference type="EMBL" id="QZAJ01000418">
    <property type="protein sequence ID" value="THW10462.1"/>
    <property type="molecule type" value="Genomic_DNA"/>
</dbReference>
<proteinExistence type="predicted"/>
<keyword evidence="2" id="KW-0645">Protease</keyword>
<feature type="signal peptide" evidence="1">
    <location>
        <begin position="1"/>
        <end position="18"/>
    </location>
</feature>
<dbReference type="InterPro" id="IPR011042">
    <property type="entry name" value="6-blade_b-propeller_TolB-like"/>
</dbReference>
<gene>
    <name evidence="3" type="ORF">D6C85_02605</name>
    <name evidence="2" type="ORF">D6D24_07933</name>
</gene>
<dbReference type="GO" id="GO:0008233">
    <property type="term" value="F:peptidase activity"/>
    <property type="evidence" value="ECO:0007669"/>
    <property type="project" value="UniProtKB-KW"/>
</dbReference>
<dbReference type="PANTHER" id="PTHR32161">
    <property type="entry name" value="DPP6 N-TERMINAL DOMAIN-LIKE PROTEIN"/>
    <property type="match status" value="1"/>
</dbReference>